<protein>
    <submittedName>
        <fullName evidence="2">Uncharacterized protein</fullName>
    </submittedName>
</protein>
<keyword evidence="3" id="KW-1185">Reference proteome</keyword>
<proteinExistence type="predicted"/>
<dbReference type="Proteomes" id="UP001152798">
    <property type="component" value="Chromosome 3"/>
</dbReference>
<dbReference type="AlphaFoldDB" id="A0A9P0EED4"/>
<evidence type="ECO:0000256" key="1">
    <source>
        <dbReference type="SAM" id="MobiDB-lite"/>
    </source>
</evidence>
<reference evidence="2" key="1">
    <citation type="submission" date="2022-01" db="EMBL/GenBank/DDBJ databases">
        <authorList>
            <person name="King R."/>
        </authorList>
    </citation>
    <scope>NUCLEOTIDE SEQUENCE</scope>
</reference>
<evidence type="ECO:0000313" key="3">
    <source>
        <dbReference type="Proteomes" id="UP001152798"/>
    </source>
</evidence>
<accession>A0A9P0EED4</accession>
<dbReference type="EMBL" id="OV725079">
    <property type="protein sequence ID" value="CAH1394945.1"/>
    <property type="molecule type" value="Genomic_DNA"/>
</dbReference>
<feature type="compositionally biased region" description="Low complexity" evidence="1">
    <location>
        <begin position="28"/>
        <end position="37"/>
    </location>
</feature>
<evidence type="ECO:0000313" key="2">
    <source>
        <dbReference type="EMBL" id="CAH1394945.1"/>
    </source>
</evidence>
<sequence length="144" mass="15490">MLLYKLSFDEMKEVFGPESWEEAEKRQTAGAGPASAAGGRGRTARSHGEEEGARAREGGAHVPHLRSEAAAHPHQLLHRGDPPEVRSAGAQRGGFRKGKLVDDNCGKTGSKSCYKVMVLQVDGWLRVSRRQIPSVGGCAIAFII</sequence>
<organism evidence="2 3">
    <name type="scientific">Nezara viridula</name>
    <name type="common">Southern green stink bug</name>
    <name type="synonym">Cimex viridulus</name>
    <dbReference type="NCBI Taxonomy" id="85310"/>
    <lineage>
        <taxon>Eukaryota</taxon>
        <taxon>Metazoa</taxon>
        <taxon>Ecdysozoa</taxon>
        <taxon>Arthropoda</taxon>
        <taxon>Hexapoda</taxon>
        <taxon>Insecta</taxon>
        <taxon>Pterygota</taxon>
        <taxon>Neoptera</taxon>
        <taxon>Paraneoptera</taxon>
        <taxon>Hemiptera</taxon>
        <taxon>Heteroptera</taxon>
        <taxon>Panheteroptera</taxon>
        <taxon>Pentatomomorpha</taxon>
        <taxon>Pentatomoidea</taxon>
        <taxon>Pentatomidae</taxon>
        <taxon>Pentatominae</taxon>
        <taxon>Nezara</taxon>
    </lineage>
</organism>
<feature type="region of interest" description="Disordered" evidence="1">
    <location>
        <begin position="19"/>
        <end position="101"/>
    </location>
</feature>
<feature type="compositionally biased region" description="Basic and acidic residues" evidence="1">
    <location>
        <begin position="46"/>
        <end position="71"/>
    </location>
</feature>
<name>A0A9P0EED4_NEZVI</name>
<gene>
    <name evidence="2" type="ORF">NEZAVI_LOCUS5305</name>
</gene>